<dbReference type="Proteomes" id="UP001596052">
    <property type="component" value="Unassembled WGS sequence"/>
</dbReference>
<sequence length="304" mass="33564">MRICLLIAAFAMAVAHGAEPPKPTHADVPYGAHAHQLIDIHVPPKGEGPFPALIWFGGIWKASKHAVDVNRFFPHGIAVIAVEVRTMEDATADKVKEPISYVLEDAMSAVKFVVENAERWKLDPKRIALGGGSQGALPALYVGCQAPELVTCVAAYRCQPTIDPKRMQEWVPGVQWGAPALGCSFEESLKRRDELLPVIKKWSPDWLLSQNAAPMYFENEWGMTKPEDIVETKIDTNGKKTEVHKPLTQNNYDVHSPAWAVGFQKLALAAGAVCHVKYPGHPTKGYDDIWNFIVKQLTSQTSKP</sequence>
<dbReference type="EMBL" id="JBHSMQ010000005">
    <property type="protein sequence ID" value="MFC5456024.1"/>
    <property type="molecule type" value="Genomic_DNA"/>
</dbReference>
<dbReference type="InterPro" id="IPR029058">
    <property type="entry name" value="AB_hydrolase_fold"/>
</dbReference>
<evidence type="ECO:0000313" key="4">
    <source>
        <dbReference type="Proteomes" id="UP001596052"/>
    </source>
</evidence>
<dbReference type="SUPFAM" id="SSF53474">
    <property type="entry name" value="alpha/beta-Hydrolases"/>
    <property type="match status" value="1"/>
</dbReference>
<dbReference type="RefSeq" id="WP_377167851.1">
    <property type="nucleotide sequence ID" value="NZ_JBHSMQ010000005.1"/>
</dbReference>
<evidence type="ECO:0000256" key="1">
    <source>
        <dbReference type="SAM" id="SignalP"/>
    </source>
</evidence>
<keyword evidence="4" id="KW-1185">Reference proteome</keyword>
<feature type="signal peptide" evidence="1">
    <location>
        <begin position="1"/>
        <end position="17"/>
    </location>
</feature>
<organism evidence="3 4">
    <name type="scientific">Prosthecobacter fluviatilis</name>
    <dbReference type="NCBI Taxonomy" id="445931"/>
    <lineage>
        <taxon>Bacteria</taxon>
        <taxon>Pseudomonadati</taxon>
        <taxon>Verrucomicrobiota</taxon>
        <taxon>Verrucomicrobiia</taxon>
        <taxon>Verrucomicrobiales</taxon>
        <taxon>Verrucomicrobiaceae</taxon>
        <taxon>Prosthecobacter</taxon>
    </lineage>
</organism>
<dbReference type="Gene3D" id="3.40.50.1820">
    <property type="entry name" value="alpha/beta hydrolase"/>
    <property type="match status" value="1"/>
</dbReference>
<evidence type="ECO:0000313" key="3">
    <source>
        <dbReference type="EMBL" id="MFC5456024.1"/>
    </source>
</evidence>
<dbReference type="Pfam" id="PF20434">
    <property type="entry name" value="BD-FAE"/>
    <property type="match status" value="1"/>
</dbReference>
<dbReference type="InterPro" id="IPR049492">
    <property type="entry name" value="BD-FAE-like_dom"/>
</dbReference>
<proteinExistence type="predicted"/>
<keyword evidence="1" id="KW-0732">Signal</keyword>
<gene>
    <name evidence="3" type="ORF">ACFQDI_14265</name>
</gene>
<evidence type="ECO:0000259" key="2">
    <source>
        <dbReference type="Pfam" id="PF20434"/>
    </source>
</evidence>
<protein>
    <recommendedName>
        <fullName evidence="2">BD-FAE-like domain-containing protein</fullName>
    </recommendedName>
</protein>
<name>A0ABW0KRI5_9BACT</name>
<comment type="caution">
    <text evidence="3">The sequence shown here is derived from an EMBL/GenBank/DDBJ whole genome shotgun (WGS) entry which is preliminary data.</text>
</comment>
<accession>A0ABW0KRI5</accession>
<reference evidence="4" key="1">
    <citation type="journal article" date="2019" name="Int. J. Syst. Evol. Microbiol.">
        <title>The Global Catalogue of Microorganisms (GCM) 10K type strain sequencing project: providing services to taxonomists for standard genome sequencing and annotation.</title>
        <authorList>
            <consortium name="The Broad Institute Genomics Platform"/>
            <consortium name="The Broad Institute Genome Sequencing Center for Infectious Disease"/>
            <person name="Wu L."/>
            <person name="Ma J."/>
        </authorList>
    </citation>
    <scope>NUCLEOTIDE SEQUENCE [LARGE SCALE GENOMIC DNA]</scope>
    <source>
        <strain evidence="4">CGMCC 4.1469</strain>
    </source>
</reference>
<feature type="chain" id="PRO_5046517633" description="BD-FAE-like domain-containing protein" evidence="1">
    <location>
        <begin position="18"/>
        <end position="304"/>
    </location>
</feature>
<feature type="domain" description="BD-FAE-like" evidence="2">
    <location>
        <begin position="38"/>
        <end position="145"/>
    </location>
</feature>